<evidence type="ECO:0000313" key="3">
    <source>
        <dbReference type="Proteomes" id="UP001157186"/>
    </source>
</evidence>
<dbReference type="RefSeq" id="WP_284243802.1">
    <property type="nucleotide sequence ID" value="NZ_BSST01000001.1"/>
</dbReference>
<dbReference type="NCBIfam" id="TIGR02595">
    <property type="entry name" value="PEP_CTERM"/>
    <property type="match status" value="1"/>
</dbReference>
<gene>
    <name evidence="2" type="ORF">tinsulaeT_12420</name>
</gene>
<dbReference type="InterPro" id="IPR013424">
    <property type="entry name" value="Ice-binding_C"/>
</dbReference>
<keyword evidence="1" id="KW-0732">Signal</keyword>
<organism evidence="2 3">
    <name type="scientific">Thalassotalea insulae</name>
    <dbReference type="NCBI Taxonomy" id="2056778"/>
    <lineage>
        <taxon>Bacteria</taxon>
        <taxon>Pseudomonadati</taxon>
        <taxon>Pseudomonadota</taxon>
        <taxon>Gammaproteobacteria</taxon>
        <taxon>Alteromonadales</taxon>
        <taxon>Colwelliaceae</taxon>
        <taxon>Thalassotalea</taxon>
    </lineage>
</organism>
<accession>A0ABQ6GR66</accession>
<name>A0ABQ6GR66_9GAMM</name>
<dbReference type="EMBL" id="BSST01000001">
    <property type="protein sequence ID" value="GLX77902.1"/>
    <property type="molecule type" value="Genomic_DNA"/>
</dbReference>
<sequence>MKNSIIALLAVFMLFFNASSDAALITDLPSDTYITSAGVDWTWASRWGTGSILAPELPSFHDGWRFATTAELDYLFENLVNLFLNSGDPIESTAYWNAPAEVGVNTWDLSDGYIMSGPNMMSYGNGLACTGSTPCDTFYVREVSEPVDVPAPASLPLLFLSLLGFALTRRKVSVLS</sequence>
<proteinExistence type="predicted"/>
<evidence type="ECO:0000256" key="1">
    <source>
        <dbReference type="SAM" id="SignalP"/>
    </source>
</evidence>
<comment type="caution">
    <text evidence="2">The sequence shown here is derived from an EMBL/GenBank/DDBJ whole genome shotgun (WGS) entry which is preliminary data.</text>
</comment>
<evidence type="ECO:0000313" key="2">
    <source>
        <dbReference type="EMBL" id="GLX77902.1"/>
    </source>
</evidence>
<protein>
    <recommendedName>
        <fullName evidence="4">PEP-CTERM sorting domain-containing protein</fullName>
    </recommendedName>
</protein>
<evidence type="ECO:0008006" key="4">
    <source>
        <dbReference type="Google" id="ProtNLM"/>
    </source>
</evidence>
<feature type="signal peptide" evidence="1">
    <location>
        <begin position="1"/>
        <end position="22"/>
    </location>
</feature>
<reference evidence="2 3" key="1">
    <citation type="submission" date="2023-03" db="EMBL/GenBank/DDBJ databases">
        <title>Draft genome sequence of Thalassotalea insulae KCTC 62186T.</title>
        <authorList>
            <person name="Sawabe T."/>
        </authorList>
    </citation>
    <scope>NUCLEOTIDE SEQUENCE [LARGE SCALE GENOMIC DNA]</scope>
    <source>
        <strain evidence="2 3">KCTC 62186</strain>
    </source>
</reference>
<keyword evidence="3" id="KW-1185">Reference proteome</keyword>
<feature type="chain" id="PRO_5046304630" description="PEP-CTERM sorting domain-containing protein" evidence="1">
    <location>
        <begin position="23"/>
        <end position="176"/>
    </location>
</feature>
<dbReference type="Proteomes" id="UP001157186">
    <property type="component" value="Unassembled WGS sequence"/>
</dbReference>